<sequence>MKKNKSKDRKDNVITARLSNSQVEVLKKLIDEGKVSKGTLSSAVGYLIDQYIVQNSK</sequence>
<dbReference type="EMBL" id="CP096849">
    <property type="protein sequence ID" value="WMT67748.1"/>
    <property type="molecule type" value="Genomic_DNA"/>
</dbReference>
<evidence type="ECO:0000313" key="1">
    <source>
        <dbReference type="EMBL" id="WMT67748.1"/>
    </source>
</evidence>
<dbReference type="AlphaFoldDB" id="A0AAJ6LP54"/>
<evidence type="ECO:0000313" key="2">
    <source>
        <dbReference type="Proteomes" id="UP001228563"/>
    </source>
</evidence>
<dbReference type="Proteomes" id="UP001228563">
    <property type="component" value="Chromosome"/>
</dbReference>
<organism evidence="1 2">
    <name type="scientific">Enterobacter kobei</name>
    <dbReference type="NCBI Taxonomy" id="208224"/>
    <lineage>
        <taxon>Bacteria</taxon>
        <taxon>Pseudomonadati</taxon>
        <taxon>Pseudomonadota</taxon>
        <taxon>Gammaproteobacteria</taxon>
        <taxon>Enterobacterales</taxon>
        <taxon>Enterobacteriaceae</taxon>
        <taxon>Enterobacter</taxon>
        <taxon>Enterobacter cloacae complex</taxon>
    </lineage>
</organism>
<reference evidence="1" key="1">
    <citation type="submission" date="2022-04" db="EMBL/GenBank/DDBJ databases">
        <title>Co-occurrence of mcr-9 and blaNDM-1 in multidrug-resistant Enterobacter kobei strain isolated from an infant with urinary infection.</title>
        <authorList>
            <person name="Zeng H."/>
        </authorList>
    </citation>
    <scope>NUCLEOTIDE SEQUENCE</scope>
    <source>
        <strain evidence="1">EC1382</strain>
    </source>
</reference>
<accession>A0AAJ6LP54</accession>
<name>A0AAJ6LP54_9ENTR</name>
<dbReference type="RefSeq" id="WP_229218309.1">
    <property type="nucleotide sequence ID" value="NZ_CP083862.1"/>
</dbReference>
<proteinExistence type="predicted"/>
<gene>
    <name evidence="1" type="ORF">M2B19_09280</name>
</gene>
<protein>
    <submittedName>
        <fullName evidence="1">Uncharacterized protein</fullName>
    </submittedName>
</protein>